<evidence type="ECO:0000313" key="2">
    <source>
        <dbReference type="EMBL" id="SMC69192.1"/>
    </source>
</evidence>
<dbReference type="InterPro" id="IPR021314">
    <property type="entry name" value="DUF2911"/>
</dbReference>
<feature type="signal peptide" evidence="1">
    <location>
        <begin position="1"/>
        <end position="19"/>
    </location>
</feature>
<dbReference type="Proteomes" id="UP000192756">
    <property type="component" value="Unassembled WGS sequence"/>
</dbReference>
<protein>
    <recommendedName>
        <fullName evidence="4">DUF2911 domain-containing protein</fullName>
    </recommendedName>
</protein>
<dbReference type="AlphaFoldDB" id="A0A1W2B920"/>
<dbReference type="EMBL" id="FWXT01000001">
    <property type="protein sequence ID" value="SMC69192.1"/>
    <property type="molecule type" value="Genomic_DNA"/>
</dbReference>
<keyword evidence="1" id="KW-0732">Signal</keyword>
<dbReference type="Pfam" id="PF11138">
    <property type="entry name" value="DUF2911"/>
    <property type="match status" value="1"/>
</dbReference>
<name>A0A1W2B920_9SPHI</name>
<evidence type="ECO:0000256" key="1">
    <source>
        <dbReference type="SAM" id="SignalP"/>
    </source>
</evidence>
<feature type="chain" id="PRO_5012868044" description="DUF2911 domain-containing protein" evidence="1">
    <location>
        <begin position="20"/>
        <end position="184"/>
    </location>
</feature>
<evidence type="ECO:0008006" key="4">
    <source>
        <dbReference type="Google" id="ProtNLM"/>
    </source>
</evidence>
<accession>A0A1W2B920</accession>
<dbReference type="OrthoDB" id="195456at2"/>
<gene>
    <name evidence="2" type="ORF">SAMN04488524_2084</name>
</gene>
<organism evidence="2 3">
    <name type="scientific">Pedobacter africanus</name>
    <dbReference type="NCBI Taxonomy" id="151894"/>
    <lineage>
        <taxon>Bacteria</taxon>
        <taxon>Pseudomonadati</taxon>
        <taxon>Bacteroidota</taxon>
        <taxon>Sphingobacteriia</taxon>
        <taxon>Sphingobacteriales</taxon>
        <taxon>Sphingobacteriaceae</taxon>
        <taxon>Pedobacter</taxon>
    </lineage>
</organism>
<proteinExistence type="predicted"/>
<dbReference type="RefSeq" id="WP_084238245.1">
    <property type="nucleotide sequence ID" value="NZ_FWXT01000001.1"/>
</dbReference>
<evidence type="ECO:0000313" key="3">
    <source>
        <dbReference type="Proteomes" id="UP000192756"/>
    </source>
</evidence>
<reference evidence="3" key="1">
    <citation type="submission" date="2017-04" db="EMBL/GenBank/DDBJ databases">
        <authorList>
            <person name="Varghese N."/>
            <person name="Submissions S."/>
        </authorList>
    </citation>
    <scope>NUCLEOTIDE SEQUENCE [LARGE SCALE GENOMIC DNA]</scope>
    <source>
        <strain evidence="3">DSM 12126</strain>
    </source>
</reference>
<sequence length="184" mass="20532">MKRLSFIAILAVFTLGARAQELKFAPVDASPADIVYYPLNSAKAKDGSTPSIKVVYSRPTRKGREIFGVLEQFDKVWRVGANECTEIKFFKRVVVGGKTIKPGSYSLFAIPNPGKWILIINKQTDRWGAFSYNQAEDVVRVEVPVALQDKPIEAFSITFTPQPKGANMVLGWDRTVVELPIEIK</sequence>
<keyword evidence="3" id="KW-1185">Reference proteome</keyword>
<dbReference type="STRING" id="151894.SAMN04488524_2084"/>